<feature type="domain" description="SCP" evidence="1">
    <location>
        <begin position="8"/>
        <end position="149"/>
    </location>
</feature>
<name>A0A1Y2CX26_9FUNG</name>
<dbReference type="SMART" id="SM00198">
    <property type="entry name" value="SCP"/>
    <property type="match status" value="1"/>
</dbReference>
<dbReference type="EMBL" id="MCGO01000005">
    <property type="protein sequence ID" value="ORY51582.1"/>
    <property type="molecule type" value="Genomic_DNA"/>
</dbReference>
<accession>A0A1Y2CX26</accession>
<dbReference type="Proteomes" id="UP000193642">
    <property type="component" value="Unassembled WGS sequence"/>
</dbReference>
<protein>
    <submittedName>
        <fullName evidence="2">PR-1-like protein</fullName>
    </submittedName>
</protein>
<sequence length="174" mass="18343">MSTNLSPSDVATILRLHNDFRAANGIGPLQWSDTVSTQAVEWATHSATFPQCVDTVSPHGGYGPYGQNLAWCFGGAGFPIGSLYGVDALVNSWNAEAIPTIPVGSGPNSYNHASQVLWGATTSVGCARGYGDGCEMLVCEYDPPGNMESELTIYCTPKMGLMADGARLQVHQGN</sequence>
<dbReference type="InterPro" id="IPR014044">
    <property type="entry name" value="CAP_dom"/>
</dbReference>
<reference evidence="2 3" key="1">
    <citation type="submission" date="2016-07" db="EMBL/GenBank/DDBJ databases">
        <title>Pervasive Adenine N6-methylation of Active Genes in Fungi.</title>
        <authorList>
            <consortium name="DOE Joint Genome Institute"/>
            <person name="Mondo S.J."/>
            <person name="Dannebaum R.O."/>
            <person name="Kuo R.C."/>
            <person name="Labutti K."/>
            <person name="Haridas S."/>
            <person name="Kuo A."/>
            <person name="Salamov A."/>
            <person name="Ahrendt S.R."/>
            <person name="Lipzen A."/>
            <person name="Sullivan W."/>
            <person name="Andreopoulos W.B."/>
            <person name="Clum A."/>
            <person name="Lindquist E."/>
            <person name="Daum C."/>
            <person name="Ramamoorthy G.K."/>
            <person name="Gryganskyi A."/>
            <person name="Culley D."/>
            <person name="Magnuson J.K."/>
            <person name="James T.Y."/>
            <person name="O'Malley M.A."/>
            <person name="Stajich J.E."/>
            <person name="Spatafora J.W."/>
            <person name="Visel A."/>
            <person name="Grigoriev I.V."/>
        </authorList>
    </citation>
    <scope>NUCLEOTIDE SEQUENCE [LARGE SCALE GENOMIC DNA]</scope>
    <source>
        <strain evidence="2 3">JEL800</strain>
    </source>
</reference>
<dbReference type="PRINTS" id="PR00837">
    <property type="entry name" value="V5TPXLIKE"/>
</dbReference>
<dbReference type="OrthoDB" id="2128882at2759"/>
<evidence type="ECO:0000313" key="2">
    <source>
        <dbReference type="EMBL" id="ORY51582.1"/>
    </source>
</evidence>
<gene>
    <name evidence="2" type="ORF">BCR33DRAFT_459216</name>
</gene>
<organism evidence="2 3">
    <name type="scientific">Rhizoclosmatium globosum</name>
    <dbReference type="NCBI Taxonomy" id="329046"/>
    <lineage>
        <taxon>Eukaryota</taxon>
        <taxon>Fungi</taxon>
        <taxon>Fungi incertae sedis</taxon>
        <taxon>Chytridiomycota</taxon>
        <taxon>Chytridiomycota incertae sedis</taxon>
        <taxon>Chytridiomycetes</taxon>
        <taxon>Chytridiales</taxon>
        <taxon>Chytriomycetaceae</taxon>
        <taxon>Rhizoclosmatium</taxon>
    </lineage>
</organism>
<proteinExistence type="predicted"/>
<dbReference type="PANTHER" id="PTHR10334">
    <property type="entry name" value="CYSTEINE-RICH SECRETORY PROTEIN-RELATED"/>
    <property type="match status" value="1"/>
</dbReference>
<dbReference type="SUPFAM" id="SSF55797">
    <property type="entry name" value="PR-1-like"/>
    <property type="match status" value="1"/>
</dbReference>
<keyword evidence="3" id="KW-1185">Reference proteome</keyword>
<evidence type="ECO:0000259" key="1">
    <source>
        <dbReference type="SMART" id="SM00198"/>
    </source>
</evidence>
<dbReference type="STRING" id="329046.A0A1Y2CX26"/>
<evidence type="ECO:0000313" key="3">
    <source>
        <dbReference type="Proteomes" id="UP000193642"/>
    </source>
</evidence>
<comment type="caution">
    <text evidence="2">The sequence shown here is derived from an EMBL/GenBank/DDBJ whole genome shotgun (WGS) entry which is preliminary data.</text>
</comment>
<dbReference type="Gene3D" id="3.40.33.10">
    <property type="entry name" value="CAP"/>
    <property type="match status" value="1"/>
</dbReference>
<dbReference type="AlphaFoldDB" id="A0A1Y2CX26"/>
<dbReference type="InterPro" id="IPR001283">
    <property type="entry name" value="CRISP-related"/>
</dbReference>
<dbReference type="InterPro" id="IPR035940">
    <property type="entry name" value="CAP_sf"/>
</dbReference>
<dbReference type="Pfam" id="PF00188">
    <property type="entry name" value="CAP"/>
    <property type="match status" value="1"/>
</dbReference>